<dbReference type="Pfam" id="PF07992">
    <property type="entry name" value="Pyr_redox_2"/>
    <property type="match status" value="1"/>
</dbReference>
<dbReference type="GeneID" id="89230590"/>
<protein>
    <submittedName>
        <fullName evidence="2">Thiamine thiazole synthase</fullName>
        <ecNumber evidence="2">2.4.2.59</ecNumber>
    </submittedName>
</protein>
<feature type="domain" description="FAD/NAD(P)-binding" evidence="1">
    <location>
        <begin position="9"/>
        <end position="169"/>
    </location>
</feature>
<dbReference type="InterPro" id="IPR023753">
    <property type="entry name" value="FAD/NAD-binding_dom"/>
</dbReference>
<dbReference type="EC" id="2.4.2.59" evidence="2"/>
<evidence type="ECO:0000313" key="3">
    <source>
        <dbReference type="Proteomes" id="UP001303587"/>
    </source>
</evidence>
<keyword evidence="3" id="KW-1185">Reference proteome</keyword>
<dbReference type="EMBL" id="CP131060">
    <property type="protein sequence ID" value="WNY25927.1"/>
    <property type="molecule type" value="Genomic_DNA"/>
</dbReference>
<accession>A0AA96ZWG0</accession>
<dbReference type="PANTHER" id="PTHR42685">
    <property type="entry name" value="GERANYLGERANYL DIPHOSPHATE REDUCTASE"/>
    <property type="match status" value="1"/>
</dbReference>
<evidence type="ECO:0000313" key="2">
    <source>
        <dbReference type="EMBL" id="WNY25927.1"/>
    </source>
</evidence>
<dbReference type="Gene3D" id="3.50.50.60">
    <property type="entry name" value="FAD/NAD(P)-binding domain"/>
    <property type="match status" value="1"/>
</dbReference>
<gene>
    <name evidence="2" type="primary">thi4_2</name>
    <name evidence="2" type="ORF">MsAc7_14930</name>
</gene>
<name>A0AA96ZWG0_9EURY</name>
<dbReference type="RefSeq" id="WP_338102270.1">
    <property type="nucleotide sequence ID" value="NZ_CP131060.1"/>
</dbReference>
<dbReference type="Gene3D" id="3.30.9.10">
    <property type="entry name" value="D-Amino Acid Oxidase, subunit A, domain 2"/>
    <property type="match status" value="1"/>
</dbReference>
<keyword evidence="2" id="KW-0328">Glycosyltransferase</keyword>
<sequence>MSEKSEKIDIAVIGASPAGLMAARYAAMGGANVRLFEKKERIGDDPHPANSFFKGMLSYAGEKVDSSYVVHEIDGMKLISPGGHTITVETPGYAIDKTIFDRFYEQKTMKAGVDIQTGTEVLDVKRKEDGVVLKIKPVGADSDQKEKVKAKIVIIADGILSKNAKAVGLNTMKHPEDIAWGTELEIRAPGSGIGDAKFAEYYVGSHAPGWKSSYLPRGGDNAAIGVYVRYFGKDVSQFLNPWVEKFKELKNLSDDHFEIVASKSAGDPIVTIPDKIYGANVMVVGGAAGQSGIGYAMRAGQIAGNVGAKAIAQDDLSEKSLSNYSSQWKKDLSVEHTFGRVGLETLRKMDDTEIDELFEVFENEDISSLIKGSAMDQGLSVLELMLRKKPSAILKAGAYFRNR</sequence>
<dbReference type="GO" id="GO:0016491">
    <property type="term" value="F:oxidoreductase activity"/>
    <property type="evidence" value="ECO:0007669"/>
    <property type="project" value="InterPro"/>
</dbReference>
<evidence type="ECO:0000259" key="1">
    <source>
        <dbReference type="Pfam" id="PF07992"/>
    </source>
</evidence>
<dbReference type="InterPro" id="IPR036188">
    <property type="entry name" value="FAD/NAD-bd_sf"/>
</dbReference>
<dbReference type="SUPFAM" id="SSF51905">
    <property type="entry name" value="FAD/NAD(P)-binding domain"/>
    <property type="match status" value="1"/>
</dbReference>
<dbReference type="Proteomes" id="UP001303587">
    <property type="component" value="Chromosome"/>
</dbReference>
<proteinExistence type="predicted"/>
<dbReference type="PANTHER" id="PTHR42685:SF18">
    <property type="entry name" value="DIGERANYLGERANYLGLYCEROPHOSPHOLIPID REDUCTASE"/>
    <property type="match status" value="1"/>
</dbReference>
<dbReference type="GO" id="GO:0016757">
    <property type="term" value="F:glycosyltransferase activity"/>
    <property type="evidence" value="ECO:0007669"/>
    <property type="project" value="UniProtKB-KW"/>
</dbReference>
<dbReference type="PRINTS" id="PR00420">
    <property type="entry name" value="RNGMNOXGNASE"/>
</dbReference>
<reference evidence="2 3" key="1">
    <citation type="submission" date="2023-07" db="EMBL/GenBank/DDBJ databases">
        <title>Closed genoem sequence of Methanosarcinaceae archaeon Ac7.</title>
        <authorList>
            <person name="Poehlein A."/>
            <person name="Protasov E."/>
            <person name="Platt K."/>
            <person name="Reeh H."/>
            <person name="Daniel R."/>
            <person name="Brune A."/>
        </authorList>
    </citation>
    <scope>NUCLEOTIDE SEQUENCE [LARGE SCALE GENOMIC DNA]</scope>
    <source>
        <strain evidence="2 3">Ac7</strain>
    </source>
</reference>
<dbReference type="AlphaFoldDB" id="A0AA96ZWG0"/>
<dbReference type="InterPro" id="IPR050407">
    <property type="entry name" value="Geranylgeranyl_reductase"/>
</dbReference>
<organism evidence="2 3">
    <name type="scientific">Methanolapillus millepedarum</name>
    <dbReference type="NCBI Taxonomy" id="3028296"/>
    <lineage>
        <taxon>Archaea</taxon>
        <taxon>Methanobacteriati</taxon>
        <taxon>Methanobacteriota</taxon>
        <taxon>Stenosarchaea group</taxon>
        <taxon>Methanomicrobia</taxon>
        <taxon>Methanosarcinales</taxon>
        <taxon>Methanosarcinaceae</taxon>
        <taxon>Methanolapillus</taxon>
    </lineage>
</organism>
<keyword evidence="2" id="KW-0808">Transferase</keyword>